<evidence type="ECO:0000313" key="2">
    <source>
        <dbReference type="EMBL" id="WNY48860.1"/>
    </source>
</evidence>
<dbReference type="InterPro" id="IPR019277">
    <property type="entry name" value="DUF2304"/>
</dbReference>
<protein>
    <submittedName>
        <fullName evidence="2">DUF2304 domain-containing protein</fullName>
    </submittedName>
</protein>
<sequence length="112" mass="12928">MSLLFQTILILVSLLTGVLILRRIRKSQLQIPDALFWIFFSALLLILSLFPSLAEAITKLLGIALPVNFIFLFIIFLLIIHQFQLTMRLSKLDNKLKELAQTIAIERFDKDE</sequence>
<organism evidence="2 3">
    <name type="scientific">Streptococcus iners subsp. hyiners</name>
    <dbReference type="NCBI Taxonomy" id="3028083"/>
    <lineage>
        <taxon>Bacteria</taxon>
        <taxon>Bacillati</taxon>
        <taxon>Bacillota</taxon>
        <taxon>Bacilli</taxon>
        <taxon>Lactobacillales</taxon>
        <taxon>Streptococcaceae</taxon>
        <taxon>Streptococcus</taxon>
        <taxon>Streptococcus iners</taxon>
    </lineage>
</organism>
<keyword evidence="3" id="KW-1185">Reference proteome</keyword>
<evidence type="ECO:0000313" key="3">
    <source>
        <dbReference type="Proteomes" id="UP001301526"/>
    </source>
</evidence>
<dbReference type="AlphaFoldDB" id="A0AA97A2K3"/>
<gene>
    <name evidence="2" type="ORF">PW220_09060</name>
</gene>
<dbReference type="EMBL" id="CP118734">
    <property type="protein sequence ID" value="WNY48860.1"/>
    <property type="molecule type" value="Genomic_DNA"/>
</dbReference>
<dbReference type="Proteomes" id="UP001301526">
    <property type="component" value="Chromosome"/>
</dbReference>
<keyword evidence="1" id="KW-0812">Transmembrane</keyword>
<keyword evidence="1" id="KW-1133">Transmembrane helix</keyword>
<feature type="transmembrane region" description="Helical" evidence="1">
    <location>
        <begin position="6"/>
        <end position="22"/>
    </location>
</feature>
<dbReference type="Pfam" id="PF10066">
    <property type="entry name" value="DUF2304"/>
    <property type="match status" value="1"/>
</dbReference>
<proteinExistence type="predicted"/>
<keyword evidence="1" id="KW-0472">Membrane</keyword>
<name>A0AA97A2K3_9STRE</name>
<evidence type="ECO:0000256" key="1">
    <source>
        <dbReference type="SAM" id="Phobius"/>
    </source>
</evidence>
<feature type="transmembrane region" description="Helical" evidence="1">
    <location>
        <begin position="60"/>
        <end position="80"/>
    </location>
</feature>
<dbReference type="RefSeq" id="WP_105117305.1">
    <property type="nucleotide sequence ID" value="NZ_CP118734.1"/>
</dbReference>
<reference evidence="2 3" key="1">
    <citation type="submission" date="2023-02" db="EMBL/GenBank/DDBJ databases">
        <title>Streptococcus sp. Genome Sequencing and Assembly.</title>
        <authorList>
            <person name="Shore S.M."/>
            <person name="Nicholson T.L."/>
        </authorList>
    </citation>
    <scope>NUCLEOTIDE SEQUENCE [LARGE SCALE GENOMIC DNA]</scope>
    <source>
        <strain evidence="2 3">29892</strain>
    </source>
</reference>
<feature type="transmembrane region" description="Helical" evidence="1">
    <location>
        <begin position="34"/>
        <end position="54"/>
    </location>
</feature>
<accession>A0AA97A2K3</accession>